<feature type="region of interest" description="Disordered" evidence="7">
    <location>
        <begin position="853"/>
        <end position="938"/>
    </location>
</feature>
<feature type="compositionally biased region" description="Low complexity" evidence="7">
    <location>
        <begin position="1393"/>
        <end position="1425"/>
    </location>
</feature>
<reference evidence="10" key="2">
    <citation type="submission" date="2025-08" db="UniProtKB">
        <authorList>
            <consortium name="RefSeq"/>
        </authorList>
    </citation>
    <scope>IDENTIFICATION</scope>
    <source>
        <tissue evidence="10">Adult</tissue>
    </source>
</reference>
<feature type="compositionally biased region" description="Polar residues" evidence="7">
    <location>
        <begin position="1550"/>
        <end position="1560"/>
    </location>
</feature>
<feature type="region of interest" description="Disordered" evidence="7">
    <location>
        <begin position="1245"/>
        <end position="1269"/>
    </location>
</feature>
<dbReference type="PANTHER" id="PTHR13059">
    <property type="entry name" value="HMG-BOX TRANSCRIPTION FACTOR BBX"/>
    <property type="match status" value="1"/>
</dbReference>
<dbReference type="RefSeq" id="XP_049305671.1">
    <property type="nucleotide sequence ID" value="XM_049449714.1"/>
</dbReference>
<dbReference type="SMART" id="SM00398">
    <property type="entry name" value="HMG"/>
    <property type="match status" value="1"/>
</dbReference>
<feature type="compositionally biased region" description="Low complexity" evidence="7">
    <location>
        <begin position="1060"/>
        <end position="1070"/>
    </location>
</feature>
<keyword evidence="4" id="KW-0804">Transcription</keyword>
<keyword evidence="3 6" id="KW-0238">DNA-binding</keyword>
<evidence type="ECO:0000313" key="10">
    <source>
        <dbReference type="RefSeq" id="XP_049305671.1"/>
    </source>
</evidence>
<feature type="region of interest" description="Disordered" evidence="7">
    <location>
        <begin position="1825"/>
        <end position="1849"/>
    </location>
</feature>
<feature type="compositionally biased region" description="Low complexity" evidence="7">
    <location>
        <begin position="2424"/>
        <end position="2440"/>
    </location>
</feature>
<feature type="compositionally biased region" description="Polar residues" evidence="7">
    <location>
        <begin position="1658"/>
        <end position="1669"/>
    </location>
</feature>
<feature type="region of interest" description="Disordered" evidence="7">
    <location>
        <begin position="726"/>
        <end position="824"/>
    </location>
</feature>
<accession>A0ABM3J8X4</accession>
<feature type="compositionally biased region" description="Polar residues" evidence="7">
    <location>
        <begin position="1825"/>
        <end position="1840"/>
    </location>
</feature>
<name>A0ABM3J8X4_BACDO</name>
<feature type="region of interest" description="Disordered" evidence="7">
    <location>
        <begin position="2577"/>
        <end position="2606"/>
    </location>
</feature>
<evidence type="ECO:0000256" key="7">
    <source>
        <dbReference type="SAM" id="MobiDB-lite"/>
    </source>
</evidence>
<evidence type="ECO:0000256" key="5">
    <source>
        <dbReference type="ARBA" id="ARBA00023242"/>
    </source>
</evidence>
<keyword evidence="5 6" id="KW-0539">Nucleus</keyword>
<evidence type="ECO:0000256" key="1">
    <source>
        <dbReference type="ARBA" id="ARBA00022553"/>
    </source>
</evidence>
<dbReference type="SUPFAM" id="SSF47095">
    <property type="entry name" value="HMG-box"/>
    <property type="match status" value="1"/>
</dbReference>
<proteinExistence type="predicted"/>
<feature type="region of interest" description="Disordered" evidence="7">
    <location>
        <begin position="1059"/>
        <end position="1084"/>
    </location>
</feature>
<feature type="domain" description="HMG box" evidence="8">
    <location>
        <begin position="1446"/>
        <end position="1514"/>
    </location>
</feature>
<feature type="compositionally biased region" description="Basic and acidic residues" evidence="7">
    <location>
        <begin position="1434"/>
        <end position="1447"/>
    </location>
</feature>
<feature type="region of interest" description="Disordered" evidence="7">
    <location>
        <begin position="2424"/>
        <end position="2484"/>
    </location>
</feature>
<feature type="region of interest" description="Disordered" evidence="7">
    <location>
        <begin position="25"/>
        <end position="52"/>
    </location>
</feature>
<feature type="region of interest" description="Disordered" evidence="7">
    <location>
        <begin position="1319"/>
        <end position="1447"/>
    </location>
</feature>
<feature type="region of interest" description="Disordered" evidence="7">
    <location>
        <begin position="127"/>
        <end position="216"/>
    </location>
</feature>
<dbReference type="InterPro" id="IPR058607">
    <property type="entry name" value="HMG-box_Cic-like"/>
</dbReference>
<protein>
    <submittedName>
        <fullName evidence="10">Transcription factor capicua isoform X2</fullName>
    </submittedName>
</protein>
<dbReference type="Proteomes" id="UP001652620">
    <property type="component" value="Chromosome 2"/>
</dbReference>
<keyword evidence="1" id="KW-0597">Phosphoprotein</keyword>
<dbReference type="Pfam" id="PF00505">
    <property type="entry name" value="HMG_box"/>
    <property type="match status" value="1"/>
</dbReference>
<dbReference type="Pfam" id="PF25981">
    <property type="entry name" value="HTH_Cic_C"/>
    <property type="match status" value="1"/>
</dbReference>
<evidence type="ECO:0000259" key="8">
    <source>
        <dbReference type="PROSITE" id="PS50118"/>
    </source>
</evidence>
<feature type="compositionally biased region" description="Basic and acidic residues" evidence="7">
    <location>
        <begin position="39"/>
        <end position="52"/>
    </location>
</feature>
<organism evidence="9 10">
    <name type="scientific">Bactrocera dorsalis</name>
    <name type="common">Oriental fruit fly</name>
    <name type="synonym">Dacus dorsalis</name>
    <dbReference type="NCBI Taxonomy" id="27457"/>
    <lineage>
        <taxon>Eukaryota</taxon>
        <taxon>Metazoa</taxon>
        <taxon>Ecdysozoa</taxon>
        <taxon>Arthropoda</taxon>
        <taxon>Hexapoda</taxon>
        <taxon>Insecta</taxon>
        <taxon>Pterygota</taxon>
        <taxon>Neoptera</taxon>
        <taxon>Endopterygota</taxon>
        <taxon>Diptera</taxon>
        <taxon>Brachycera</taxon>
        <taxon>Muscomorpha</taxon>
        <taxon>Tephritoidea</taxon>
        <taxon>Tephritidae</taxon>
        <taxon>Bactrocera</taxon>
        <taxon>Bactrocera</taxon>
    </lineage>
</organism>
<evidence type="ECO:0000256" key="4">
    <source>
        <dbReference type="ARBA" id="ARBA00023163"/>
    </source>
</evidence>
<feature type="compositionally biased region" description="Low complexity" evidence="7">
    <location>
        <begin position="127"/>
        <end position="144"/>
    </location>
</feature>
<evidence type="ECO:0000313" key="9">
    <source>
        <dbReference type="Proteomes" id="UP001652620"/>
    </source>
</evidence>
<dbReference type="Pfam" id="PF16090">
    <property type="entry name" value="DUF4819"/>
    <property type="match status" value="1"/>
</dbReference>
<evidence type="ECO:0000256" key="3">
    <source>
        <dbReference type="ARBA" id="ARBA00023125"/>
    </source>
</evidence>
<feature type="compositionally biased region" description="Low complexity" evidence="7">
    <location>
        <begin position="785"/>
        <end position="800"/>
    </location>
</feature>
<feature type="compositionally biased region" description="Polar residues" evidence="7">
    <location>
        <begin position="2588"/>
        <end position="2599"/>
    </location>
</feature>
<gene>
    <name evidence="10" type="primary">LOC105230980</name>
</gene>
<feature type="compositionally biased region" description="Basic and acidic residues" evidence="7">
    <location>
        <begin position="1671"/>
        <end position="1693"/>
    </location>
</feature>
<dbReference type="GeneID" id="105230980"/>
<dbReference type="InterPro" id="IPR032147">
    <property type="entry name" value="Cic_dom"/>
</dbReference>
<reference evidence="9" key="1">
    <citation type="submission" date="2025-05" db="UniProtKB">
        <authorList>
            <consortium name="RefSeq"/>
        </authorList>
    </citation>
    <scope>NUCLEOTIDE SEQUENCE [LARGE SCALE GENOMIC DNA]</scope>
</reference>
<keyword evidence="2" id="KW-0805">Transcription regulation</keyword>
<feature type="compositionally biased region" description="Low complexity" evidence="7">
    <location>
        <begin position="726"/>
        <end position="745"/>
    </location>
</feature>
<keyword evidence="9" id="KW-1185">Reference proteome</keyword>
<dbReference type="CDD" id="cd21990">
    <property type="entry name" value="HMG-box_CIC-like"/>
    <property type="match status" value="1"/>
</dbReference>
<sequence>MVKAVSARATASTAALYVAKQQLQLQQEQPNSKKSTQNHQKEQKTFFRAEPEQVLKQRGQQFTLDAEEVEEEEEEPCAKRIAVASLSKMVIPSLAATATTSTSSASVSSSVASATTTNHVNTYAADQQQIQQQRQQQNALYQQQNPPASLNSQQSAPRQHPKKRKFDPAELDRQQQTSPQPQHHSNSAAATSSISTSTTLWHDSKPISTNKNVNVNTENSNGILTSASLKNGNGAATTSAISSAATANIVVTSCNSNLSWSATTTSGANEDATSTDMLHTAIRSTVQQQQQQHSPATSMIVSPVATAAHSNITLPAGVVVGAGANGNSGTTVVTAVGRGATSLESPEKRIIITSTQPSSNYKLQNVLSVTHSTGGNRTLTSTSNTALQQQQRHTYQQHLQQPQPVVTMQQQQQQQPPLVANLDLSEWSNTRVLAKLNNFYASGIIRHTTSYNGSCSGADANGRPLSAATPNSITVEFDPPENCTQPYTDVLGNGRFNVILDASPPLADINVDTRVCVRSQIEGRSGYVFVEGTVTAINPNTKQFTVQILTDSTPIFKTVKRADLRLLLPPWWDELRELSPFPQQHHAHVFGAHKAGGAHSALLTSPHQQRTAGGSGTSGSATHKTSAGHHHPQLSYVGTRYDSKVPTHLTVAGSQQLPAHMTSYSAAQQHLQKQEEYYRTTATSPFQNVGGSGQSLLVNAHNAGAIGKINGNGNIATASLPEIVVSQQQMGGSSSSHQLSQSPSDDLQRRQSRQYDEFESDDELKGVQIDGYTLGDGDPEKLSAGSKRSSVQSRGSTSSTPRSQGTTPHRFNKGDIVQSESGVRKKYNGKQWRRLCGMCSKESQRRGLCSRHLNQKGNAFRPNGANRFPRDMNSRSSSKTQVDEDTSRDSETSPNYRAAGRSDQEETDVANILVSLSSSRSATPSYSSPVNHGTSPMNVTNSPVPVVTNRQNFFTPIGGGPVVTADAQTTKWKPAASPIQYGTVGYSQVIRPETVRAQGNATAPPPQQSPVSMVIHNQNSVNVAAAQLPGTAGNIHHSSLHSAHHQVPPPLSPAQSVVMQQQHHLQQPPLAHSHISLSPGGPPPPQPIVSSAVIAPPRPPASVVTSVGHATTSVIRISPAAAAAAANNGSTHGSTVAPSLSQSFHPVIVDPTQLVPLLSPASGNSSLQTGQPTLVSISSGLGVGGSNSSLLAAAHQHNLQQQTAAPVISNEKTIPKNGFPPGSIYQWQTLLPTISQSPVKPTNFTIAGIIPPTAETPPPQQQQQQQQTTQGINLINHHGAHNNLSNHSLSVGHKISADLDSPEKPLNFSTSDAAAAKNNTFNKNNGAGSSSGGNSSVPQEDNDDQLDDDVFEPMAPAHPKPKHARFAINSSSDSYRYGTSSKNKYGNEGVGETKTSTASGNSGSAAKRRSQSLSALQQQQQQAKSTAGGGNCAIDKEPSSPEPDKIRRPMNAFMIFSKKHRKLVHKKHPNQDNRTVSKILGEWWYALKPEQKAKYHELASSVKDAHFKMHPHWKWCSKDRRKSSSSGKGETCGGPLDISDGIDLPIHSPGSASASSNTAIDSQSDIIPLTIEETLGQVKEEKTSIKAELVQPNETQQSDDEHMLVVDEATNSKQSSNSCNLGSQQQESTLKQIDLKCRERVTDSDVEDAAYDYRKTATNAAKSVQSENSAENEKLSMSKEASIKNESQSKSDEMLALSTSSNNALNVNTERDITLKPKPIKPYASSIESSILSPQQLPKYSYNSPKNPIGVTPFQPTGGAFKTMPISPKSTKLDEQQMQPLHIKQEDIKQELSSPYKMNGGGANVNSVFTFNVPMGAAASLNQKTQQTTGHPLRSPNTMEGSKDVFNKNPTATRSTILCDPMVMEAMKDVQLNETDTETSAVDATSNIKTPAITIQQPPTMLVITDGQRYASSSTAQLLPHKLKKLSDAGNVPATYTYVLATNSNAGPNKASGTANPNALNINSTPSTPITVKHSNNVATTLRPLSLISVNSCNKITLPANARILAATSCSSNSNHSGNIVAMGNGNVGIGGGGNAPPIGSTLTLLSTAPSLTATATRLGCGSGSGSNIKNNNNSIITITNATNSSSSSSNNNNNLNNIFTFSSNDTIATTSGTAAFNADVKSGSGSIEGNGGGSTSILMFNSNIATVVNSTASAAASSVPSSPASASVANSSNAASCFTSTPVMTPTQILATTTGGNGGIASGQKQILFTVNNMLNQVALLPMPQLTETAGSIAGAGNVSCGPIKPTPISYPNYKKNNGQTTYGVNTNISGGSAISNSNNNNAILLHNYTESTPKSPSCKSLPTTPKSACLSSTFAMNPPDSAGKRSTDSSSTSAVDAEDEQNDIGGRQQFILAPTPAQLGRAKFPRRKNFASNNAGGENSNNNTFATTVLMGCNSMKNLNSPIMVDSSSPIIGNVNTAVSSMTSALPTPTSSTNTPNSDEQMPTTPSAVNSNSSAGSVSDLSGMLNPKSPLKSASATKKKNDDMDNVLKQVDFEKKYQALPQFKPEDCLSPSAIAVPSSPRVYGTNYRKKNPPQPIVPPKKLVCEDESAIETASLPSTPSQRFFGPDFNIEQLNLENSDETDRSPRTPQTPLQSARSDASEKGHRKVLEIRRKFVYQLFNEHGMFPSTQATMAFQKKHIDVFPRKQDLQLKIREVRQKCMSQAGFTPHSAGPMTPSAETSLSTTSATITTNTTIATTALNQNYGSGENYAQTQSNDE</sequence>
<feature type="compositionally biased region" description="Low complexity" evidence="7">
    <location>
        <begin position="2449"/>
        <end position="2465"/>
    </location>
</feature>
<feature type="compositionally biased region" description="Polar residues" evidence="7">
    <location>
        <begin position="145"/>
        <end position="157"/>
    </location>
</feature>
<feature type="region of interest" description="Disordered" evidence="7">
    <location>
        <begin position="2315"/>
        <end position="2346"/>
    </location>
</feature>
<dbReference type="InterPro" id="IPR036910">
    <property type="entry name" value="HMG_box_dom_sf"/>
</dbReference>
<feature type="compositionally biased region" description="Basic and acidic residues" evidence="7">
    <location>
        <begin position="746"/>
        <end position="756"/>
    </location>
</feature>
<evidence type="ECO:0000256" key="2">
    <source>
        <dbReference type="ARBA" id="ARBA00023015"/>
    </source>
</evidence>
<feature type="compositionally biased region" description="Low complexity" evidence="7">
    <location>
        <begin position="1370"/>
        <end position="1381"/>
    </location>
</feature>
<dbReference type="PROSITE" id="PS50118">
    <property type="entry name" value="HMG_BOX_2"/>
    <property type="match status" value="1"/>
</dbReference>
<dbReference type="Gene3D" id="1.10.30.10">
    <property type="entry name" value="High mobility group box domain"/>
    <property type="match status" value="1"/>
</dbReference>
<dbReference type="InterPro" id="IPR009071">
    <property type="entry name" value="HMG_box_dom"/>
</dbReference>
<feature type="region of interest" description="Disordered" evidence="7">
    <location>
        <begin position="604"/>
        <end position="634"/>
    </location>
</feature>
<feature type="compositionally biased region" description="Acidic residues" evidence="7">
    <location>
        <begin position="1340"/>
        <end position="1351"/>
    </location>
</feature>
<dbReference type="PANTHER" id="PTHR13059:SF13">
    <property type="entry name" value="PROTEIN CAPICUA HOMOLOG"/>
    <property type="match status" value="1"/>
</dbReference>
<feature type="DNA-binding region" description="HMG box" evidence="6">
    <location>
        <begin position="1446"/>
        <end position="1514"/>
    </location>
</feature>
<feature type="compositionally biased region" description="Low complexity" evidence="7">
    <location>
        <begin position="1319"/>
        <end position="1336"/>
    </location>
</feature>
<feature type="compositionally biased region" description="Basic and acidic residues" evidence="7">
    <location>
        <begin position="881"/>
        <end position="891"/>
    </location>
</feature>
<evidence type="ECO:0000256" key="6">
    <source>
        <dbReference type="PROSITE-ProRule" id="PRU00267"/>
    </source>
</evidence>
<dbReference type="InterPro" id="IPR052412">
    <property type="entry name" value="CC-Dev_Transcription_Reg"/>
</dbReference>
<feature type="region of interest" description="Disordered" evidence="7">
    <location>
        <begin position="1517"/>
        <end position="1560"/>
    </location>
</feature>
<feature type="region of interest" description="Disordered" evidence="7">
    <location>
        <begin position="1658"/>
        <end position="1696"/>
    </location>
</feature>
<dbReference type="InterPro" id="IPR058606">
    <property type="entry name" value="HTH_Cic_C"/>
</dbReference>
<feature type="compositionally biased region" description="Low complexity" evidence="7">
    <location>
        <begin position="915"/>
        <end position="928"/>
    </location>
</feature>
<feature type="compositionally biased region" description="Low complexity" evidence="7">
    <location>
        <begin position="174"/>
        <end position="199"/>
    </location>
</feature>
<feature type="region of interest" description="Disordered" evidence="7">
    <location>
        <begin position="1609"/>
        <end position="1629"/>
    </location>
</feature>